<feature type="domain" description="Sialidase" evidence="4">
    <location>
        <begin position="75"/>
        <end position="364"/>
    </location>
</feature>
<name>A0A1W2C2M3_9SPHI</name>
<dbReference type="InterPro" id="IPR011040">
    <property type="entry name" value="Sialidase"/>
</dbReference>
<dbReference type="GO" id="GO:0009313">
    <property type="term" value="P:oligosaccharide catabolic process"/>
    <property type="evidence" value="ECO:0007669"/>
    <property type="project" value="TreeGrafter"/>
</dbReference>
<evidence type="ECO:0000259" key="4">
    <source>
        <dbReference type="Pfam" id="PF13088"/>
    </source>
</evidence>
<evidence type="ECO:0000313" key="5">
    <source>
        <dbReference type="EMBL" id="SMC79341.1"/>
    </source>
</evidence>
<dbReference type="EC" id="3.2.1.18" evidence="3"/>
<comment type="catalytic activity">
    <reaction evidence="1">
        <text>Hydrolysis of alpha-(2-&gt;3)-, alpha-(2-&gt;6)-, alpha-(2-&gt;8)- glycosidic linkages of terminal sialic acid residues in oligosaccharides, glycoproteins, glycolipids, colominic acid and synthetic substrates.</text>
        <dbReference type="EC" id="3.2.1.18"/>
    </reaction>
</comment>
<dbReference type="PROSITE" id="PS51257">
    <property type="entry name" value="PROKAR_LIPOPROTEIN"/>
    <property type="match status" value="1"/>
</dbReference>
<accession>A0A1W2C2M3</accession>
<dbReference type="Proteomes" id="UP000192678">
    <property type="component" value="Unassembled WGS sequence"/>
</dbReference>
<proteinExistence type="inferred from homology"/>
<reference evidence="5 6" key="1">
    <citation type="submission" date="2017-04" db="EMBL/GenBank/DDBJ databases">
        <authorList>
            <person name="Afonso C.L."/>
            <person name="Miller P.J."/>
            <person name="Scott M.A."/>
            <person name="Spackman E."/>
            <person name="Goraichik I."/>
            <person name="Dimitrov K.M."/>
            <person name="Suarez D.L."/>
            <person name="Swayne D.E."/>
        </authorList>
    </citation>
    <scope>NUCLEOTIDE SEQUENCE [LARGE SCALE GENOMIC DNA]</scope>
    <source>
        <strain evidence="5 6">DSM 19625</strain>
    </source>
</reference>
<dbReference type="InterPro" id="IPR036278">
    <property type="entry name" value="Sialidase_sf"/>
</dbReference>
<dbReference type="CDD" id="cd15482">
    <property type="entry name" value="Sialidase_non-viral"/>
    <property type="match status" value="1"/>
</dbReference>
<evidence type="ECO:0000256" key="3">
    <source>
        <dbReference type="ARBA" id="ARBA00012733"/>
    </source>
</evidence>
<evidence type="ECO:0000256" key="2">
    <source>
        <dbReference type="ARBA" id="ARBA00009348"/>
    </source>
</evidence>
<dbReference type="EMBL" id="FWYB01000003">
    <property type="protein sequence ID" value="SMC79341.1"/>
    <property type="molecule type" value="Genomic_DNA"/>
</dbReference>
<dbReference type="GO" id="GO:0004308">
    <property type="term" value="F:exo-alpha-sialidase activity"/>
    <property type="evidence" value="ECO:0007669"/>
    <property type="project" value="UniProtKB-EC"/>
</dbReference>
<evidence type="ECO:0000313" key="6">
    <source>
        <dbReference type="Proteomes" id="UP000192678"/>
    </source>
</evidence>
<dbReference type="SUPFAM" id="SSF50939">
    <property type="entry name" value="Sialidases"/>
    <property type="match status" value="1"/>
</dbReference>
<dbReference type="Pfam" id="PF13088">
    <property type="entry name" value="BNR_2"/>
    <property type="match status" value="1"/>
</dbReference>
<dbReference type="GO" id="GO:0005737">
    <property type="term" value="C:cytoplasm"/>
    <property type="evidence" value="ECO:0007669"/>
    <property type="project" value="TreeGrafter"/>
</dbReference>
<gene>
    <name evidence="5" type="ORF">SAMN04488101_10371</name>
</gene>
<organism evidence="5 6">
    <name type="scientific">Pedobacter nyackensis</name>
    <dbReference type="NCBI Taxonomy" id="475255"/>
    <lineage>
        <taxon>Bacteria</taxon>
        <taxon>Pseudomonadati</taxon>
        <taxon>Bacteroidota</taxon>
        <taxon>Sphingobacteriia</taxon>
        <taxon>Sphingobacteriales</taxon>
        <taxon>Sphingobacteriaceae</taxon>
        <taxon>Pedobacter</taxon>
    </lineage>
</organism>
<dbReference type="InterPro" id="IPR026856">
    <property type="entry name" value="Sialidase_fam"/>
</dbReference>
<evidence type="ECO:0000256" key="1">
    <source>
        <dbReference type="ARBA" id="ARBA00000427"/>
    </source>
</evidence>
<sequence length="392" mass="42425">MIRPVSSSKYLVAMIMLLSCAGISCGKLELGGGGTTTSPNAPGGATGKQFNYIFKEKTNGFAVFRIPAIAKSKNGTLLAFAEARKLASAGDSGDIDLVLRRSLDNGKTWEELITVWNDGANTCGNPVPIVDEETGVIHLLMNWNNGEDTYGEINNMTSIDTRRVYYTQSADDGKTWKTPVEITSSVKNSNWRWHGTGPCHGIQISEGTFKGRLVVPCYYYDGTNGKTYSNTVVSDDHGLTWKLAGITPQDQGGECAVTELSGAKLMLNIRTNATNRLVTTSIDGGNTWGNLSTDFSLLDPQCQGSLLSYKNNSVVNLFFANAASAERVNMTVKQSLNEGSTWAKVFTVHTGPSAYSDLVKISDQEIAILYEGGIGRPYEGISFEIIKISDFK</sequence>
<dbReference type="GO" id="GO:0016020">
    <property type="term" value="C:membrane"/>
    <property type="evidence" value="ECO:0007669"/>
    <property type="project" value="TreeGrafter"/>
</dbReference>
<comment type="similarity">
    <text evidence="2">Belongs to the glycosyl hydrolase 33 family.</text>
</comment>
<dbReference type="Gene3D" id="2.120.10.10">
    <property type="match status" value="1"/>
</dbReference>
<keyword evidence="6" id="KW-1185">Reference proteome</keyword>
<dbReference type="GO" id="GO:0006689">
    <property type="term" value="P:ganglioside catabolic process"/>
    <property type="evidence" value="ECO:0007669"/>
    <property type="project" value="TreeGrafter"/>
</dbReference>
<dbReference type="AlphaFoldDB" id="A0A1W2C2M3"/>
<dbReference type="PANTHER" id="PTHR10628:SF30">
    <property type="entry name" value="EXO-ALPHA-SIALIDASE"/>
    <property type="match status" value="1"/>
</dbReference>
<dbReference type="STRING" id="475255.SAMN04488101_10371"/>
<protein>
    <recommendedName>
        <fullName evidence="3">exo-alpha-sialidase</fullName>
        <ecNumber evidence="3">3.2.1.18</ecNumber>
    </recommendedName>
</protein>
<dbReference type="PANTHER" id="PTHR10628">
    <property type="entry name" value="SIALIDASE"/>
    <property type="match status" value="1"/>
</dbReference>